<dbReference type="InterPro" id="IPR016032">
    <property type="entry name" value="Sig_transdc_resp-reg_C-effctor"/>
</dbReference>
<dbReference type="Gene3D" id="3.40.50.300">
    <property type="entry name" value="P-loop containing nucleotide triphosphate hydrolases"/>
    <property type="match status" value="1"/>
</dbReference>
<keyword evidence="6" id="KW-1185">Reference proteome</keyword>
<keyword evidence="3" id="KW-0804">Transcription</keyword>
<proteinExistence type="predicted"/>
<reference evidence="5 6" key="1">
    <citation type="submission" date="2016-10" db="EMBL/GenBank/DDBJ databases">
        <authorList>
            <person name="de Groot N.N."/>
        </authorList>
    </citation>
    <scope>NUCLEOTIDE SEQUENCE [LARGE SCALE GENOMIC DNA]</scope>
    <source>
        <strain evidence="5 6">CGMCC 1.7727</strain>
    </source>
</reference>
<dbReference type="Pfam" id="PF00196">
    <property type="entry name" value="GerE"/>
    <property type="match status" value="1"/>
</dbReference>
<dbReference type="STRING" id="531814.SAMN04487944_10257"/>
<sequence>MSSNVKRDVMVSSQDTSHSVGKIEEEYFVGRKEEIRLFREFILQPRPSLKVLHIFGTGGIGKTYLLNAFARISKKENVLFLPLDSQDYIHTPAGFAEYLIQMLEISSETPLESPPAYSLQTCFRLLDDIAKQRRMVIAIDTYEMMDDLDRWFRQVFVQTLPDNILVVLSGRKQLKNEWTESAAWRHLAKQIELNDFTLEQSRTYLNRFNIKDEKHIEELWQFTNGHPLTLSLATLTKGELSAELLSEDSSHILLELTERWLREVEDEETHNLIYVAALFHSFDQSSLSAVLNRDIPLHEFNKLISLSFVRVRSTGWAIHDLIRDAIQVDLQHRNLDYYHSVSERIAEYYYKRTIETRSPHDIAQFFYHLKNDFIQSAFFQQSMDSTLYLEPVEAYNFQDVEAFFKYKKQNIEESEARFFNRSTNKSYHFYASLQHNKKEVEFVGPEYIQKMGYETTNLLKNKQGKTLGLSIIVPINQDTLKYLAAEPVSRAYFDQLSEEELDSFKVPAEESAGWYIRHLDYIDHADISAMSYLLYNLFTLSLPGGKIITSTPIKFFQDLLGDIGFEEVPDAVSFDFGEDIPSPTYILDVSGAKLAIYLKQFTNNFSSNNKLEVIADIFSLTNQEKRIVGLILHDKSNSEIAEELFVAEVTVKKHISSILKKTGTKNRSQLINEIMKIV</sequence>
<organism evidence="5 6">
    <name type="scientific">Gracilibacillus ureilyticus</name>
    <dbReference type="NCBI Taxonomy" id="531814"/>
    <lineage>
        <taxon>Bacteria</taxon>
        <taxon>Bacillati</taxon>
        <taxon>Bacillota</taxon>
        <taxon>Bacilli</taxon>
        <taxon>Bacillales</taxon>
        <taxon>Bacillaceae</taxon>
        <taxon>Gracilibacillus</taxon>
    </lineage>
</organism>
<dbReference type="PANTHER" id="PTHR44688:SF16">
    <property type="entry name" value="DNA-BINDING TRANSCRIPTIONAL ACTIVATOR DEVR_DOSR"/>
    <property type="match status" value="1"/>
</dbReference>
<dbReference type="PROSITE" id="PS00622">
    <property type="entry name" value="HTH_LUXR_1"/>
    <property type="match status" value="1"/>
</dbReference>
<evidence type="ECO:0000313" key="6">
    <source>
        <dbReference type="Proteomes" id="UP000199687"/>
    </source>
</evidence>
<dbReference type="PANTHER" id="PTHR44688">
    <property type="entry name" value="DNA-BINDING TRANSCRIPTIONAL ACTIVATOR DEVR_DOSR"/>
    <property type="match status" value="1"/>
</dbReference>
<evidence type="ECO:0000259" key="4">
    <source>
        <dbReference type="PROSITE" id="PS50043"/>
    </source>
</evidence>
<evidence type="ECO:0000256" key="2">
    <source>
        <dbReference type="ARBA" id="ARBA00023125"/>
    </source>
</evidence>
<keyword evidence="1" id="KW-0805">Transcription regulation</keyword>
<protein>
    <submittedName>
        <fullName evidence="5">AAA ATPase domain-containing protein</fullName>
    </submittedName>
</protein>
<dbReference type="InterPro" id="IPR027417">
    <property type="entry name" value="P-loop_NTPase"/>
</dbReference>
<gene>
    <name evidence="5" type="ORF">SAMN04487944_10257</name>
</gene>
<evidence type="ECO:0000256" key="3">
    <source>
        <dbReference type="ARBA" id="ARBA00023163"/>
    </source>
</evidence>
<dbReference type="CDD" id="cd06170">
    <property type="entry name" value="LuxR_C_like"/>
    <property type="match status" value="1"/>
</dbReference>
<dbReference type="GO" id="GO:0006355">
    <property type="term" value="P:regulation of DNA-templated transcription"/>
    <property type="evidence" value="ECO:0007669"/>
    <property type="project" value="InterPro"/>
</dbReference>
<dbReference type="SUPFAM" id="SSF52540">
    <property type="entry name" value="P-loop containing nucleoside triphosphate hydrolases"/>
    <property type="match status" value="1"/>
</dbReference>
<dbReference type="InterPro" id="IPR036388">
    <property type="entry name" value="WH-like_DNA-bd_sf"/>
</dbReference>
<feature type="domain" description="HTH luxR-type" evidence="4">
    <location>
        <begin position="613"/>
        <end position="678"/>
    </location>
</feature>
<dbReference type="Gene3D" id="1.10.10.10">
    <property type="entry name" value="Winged helix-like DNA-binding domain superfamily/Winged helix DNA-binding domain"/>
    <property type="match status" value="1"/>
</dbReference>
<dbReference type="EMBL" id="FOGL01000002">
    <property type="protein sequence ID" value="SER24798.1"/>
    <property type="molecule type" value="Genomic_DNA"/>
</dbReference>
<dbReference type="PROSITE" id="PS50043">
    <property type="entry name" value="HTH_LUXR_2"/>
    <property type="match status" value="1"/>
</dbReference>
<name>A0A1H9MMF5_9BACI</name>
<dbReference type="SUPFAM" id="SSF46894">
    <property type="entry name" value="C-terminal effector domain of the bipartite response regulators"/>
    <property type="match status" value="1"/>
</dbReference>
<evidence type="ECO:0000256" key="1">
    <source>
        <dbReference type="ARBA" id="ARBA00023015"/>
    </source>
</evidence>
<accession>A0A1H9MMF5</accession>
<dbReference type="Proteomes" id="UP000199687">
    <property type="component" value="Unassembled WGS sequence"/>
</dbReference>
<dbReference type="SMART" id="SM00421">
    <property type="entry name" value="HTH_LUXR"/>
    <property type="match status" value="1"/>
</dbReference>
<dbReference type="GO" id="GO:0003677">
    <property type="term" value="F:DNA binding"/>
    <property type="evidence" value="ECO:0007669"/>
    <property type="project" value="UniProtKB-KW"/>
</dbReference>
<keyword evidence="2" id="KW-0238">DNA-binding</keyword>
<dbReference type="InterPro" id="IPR000792">
    <property type="entry name" value="Tscrpt_reg_LuxR_C"/>
</dbReference>
<dbReference type="AlphaFoldDB" id="A0A1H9MMF5"/>
<evidence type="ECO:0000313" key="5">
    <source>
        <dbReference type="EMBL" id="SER24798.1"/>
    </source>
</evidence>
<dbReference type="PRINTS" id="PR00038">
    <property type="entry name" value="HTHLUXR"/>
</dbReference>